<accession>A0AAV4WIJ9</accession>
<comment type="caution">
    <text evidence="1">The sequence shown here is derived from an EMBL/GenBank/DDBJ whole genome shotgun (WGS) entry which is preliminary data.</text>
</comment>
<dbReference type="AlphaFoldDB" id="A0AAV4WIJ9"/>
<gene>
    <name evidence="1" type="ORF">CEXT_508421</name>
</gene>
<sequence>MPPICRVKDNWEESRIPKRFSRYSKNDPERSVSQFQRYNDDRLDSREDANVNAKEGIERDLIRNWKQTLPVISQDEVKDKALERD</sequence>
<reference evidence="1 2" key="1">
    <citation type="submission" date="2021-06" db="EMBL/GenBank/DDBJ databases">
        <title>Caerostris extrusa draft genome.</title>
        <authorList>
            <person name="Kono N."/>
            <person name="Arakawa K."/>
        </authorList>
    </citation>
    <scope>NUCLEOTIDE SEQUENCE [LARGE SCALE GENOMIC DNA]</scope>
</reference>
<evidence type="ECO:0000313" key="2">
    <source>
        <dbReference type="Proteomes" id="UP001054945"/>
    </source>
</evidence>
<protein>
    <submittedName>
        <fullName evidence="1">Uncharacterized protein</fullName>
    </submittedName>
</protein>
<evidence type="ECO:0000313" key="1">
    <source>
        <dbReference type="EMBL" id="GIY82660.1"/>
    </source>
</evidence>
<dbReference type="EMBL" id="BPLR01016267">
    <property type="protein sequence ID" value="GIY82660.1"/>
    <property type="molecule type" value="Genomic_DNA"/>
</dbReference>
<proteinExistence type="predicted"/>
<name>A0AAV4WIJ9_CAEEX</name>
<dbReference type="Proteomes" id="UP001054945">
    <property type="component" value="Unassembled WGS sequence"/>
</dbReference>
<organism evidence="1 2">
    <name type="scientific">Caerostris extrusa</name>
    <name type="common">Bark spider</name>
    <name type="synonym">Caerostris bankana</name>
    <dbReference type="NCBI Taxonomy" id="172846"/>
    <lineage>
        <taxon>Eukaryota</taxon>
        <taxon>Metazoa</taxon>
        <taxon>Ecdysozoa</taxon>
        <taxon>Arthropoda</taxon>
        <taxon>Chelicerata</taxon>
        <taxon>Arachnida</taxon>
        <taxon>Araneae</taxon>
        <taxon>Araneomorphae</taxon>
        <taxon>Entelegynae</taxon>
        <taxon>Araneoidea</taxon>
        <taxon>Araneidae</taxon>
        <taxon>Caerostris</taxon>
    </lineage>
</organism>
<keyword evidence="2" id="KW-1185">Reference proteome</keyword>